<evidence type="ECO:0000256" key="4">
    <source>
        <dbReference type="ARBA" id="ARBA00022553"/>
    </source>
</evidence>
<proteinExistence type="predicted"/>
<keyword evidence="14" id="KW-0067">ATP-binding</keyword>
<dbReference type="InterPro" id="IPR003594">
    <property type="entry name" value="HATPase_dom"/>
</dbReference>
<dbReference type="PANTHER" id="PTHR45436:SF5">
    <property type="entry name" value="SENSOR HISTIDINE KINASE TRCS"/>
    <property type="match status" value="1"/>
</dbReference>
<dbReference type="InterPro" id="IPR004358">
    <property type="entry name" value="Sig_transdc_His_kin-like_C"/>
</dbReference>
<dbReference type="SMART" id="SM00388">
    <property type="entry name" value="HisKA"/>
    <property type="match status" value="1"/>
</dbReference>
<protein>
    <recommendedName>
        <fullName evidence="3">histidine kinase</fullName>
        <ecNumber evidence="3">2.7.13.3</ecNumber>
    </recommendedName>
</protein>
<evidence type="ECO:0000256" key="7">
    <source>
        <dbReference type="ARBA" id="ARBA00022777"/>
    </source>
</evidence>
<keyword evidence="10 11" id="KW-0472">Membrane</keyword>
<dbReference type="PRINTS" id="PR00344">
    <property type="entry name" value="BCTRLSENSOR"/>
</dbReference>
<keyword evidence="14" id="KW-0547">Nucleotide-binding</keyword>
<evidence type="ECO:0000256" key="3">
    <source>
        <dbReference type="ARBA" id="ARBA00012438"/>
    </source>
</evidence>
<keyword evidence="6 11" id="KW-0812">Transmembrane</keyword>
<evidence type="ECO:0000256" key="10">
    <source>
        <dbReference type="ARBA" id="ARBA00023136"/>
    </source>
</evidence>
<dbReference type="Pfam" id="PF02518">
    <property type="entry name" value="HATPase_c"/>
    <property type="match status" value="1"/>
</dbReference>
<dbReference type="InterPro" id="IPR050428">
    <property type="entry name" value="TCS_sensor_his_kinase"/>
</dbReference>
<dbReference type="InterPro" id="IPR003660">
    <property type="entry name" value="HAMP_dom"/>
</dbReference>
<dbReference type="GO" id="GO:0005524">
    <property type="term" value="F:ATP binding"/>
    <property type="evidence" value="ECO:0007669"/>
    <property type="project" value="UniProtKB-KW"/>
</dbReference>
<dbReference type="RefSeq" id="WP_339585361.1">
    <property type="nucleotide sequence ID" value="NZ_JBBHJZ010000001.1"/>
</dbReference>
<keyword evidence="9" id="KW-0902">Two-component regulatory system</keyword>
<dbReference type="Gene3D" id="6.10.340.10">
    <property type="match status" value="1"/>
</dbReference>
<feature type="domain" description="HAMP" evidence="13">
    <location>
        <begin position="235"/>
        <end position="290"/>
    </location>
</feature>
<dbReference type="PROSITE" id="PS50109">
    <property type="entry name" value="HIS_KIN"/>
    <property type="match status" value="1"/>
</dbReference>
<dbReference type="SUPFAM" id="SSF55874">
    <property type="entry name" value="ATPase domain of HSP90 chaperone/DNA topoisomerase II/histidine kinase"/>
    <property type="match status" value="1"/>
</dbReference>
<dbReference type="Proteomes" id="UP001361239">
    <property type="component" value="Unassembled WGS sequence"/>
</dbReference>
<dbReference type="SUPFAM" id="SSF47384">
    <property type="entry name" value="Homodimeric domain of signal transducing histidine kinase"/>
    <property type="match status" value="1"/>
</dbReference>
<dbReference type="EMBL" id="JBBHJZ010000001">
    <property type="protein sequence ID" value="MEJ5975408.1"/>
    <property type="molecule type" value="Genomic_DNA"/>
</dbReference>
<evidence type="ECO:0000259" key="12">
    <source>
        <dbReference type="PROSITE" id="PS50109"/>
    </source>
</evidence>
<evidence type="ECO:0000313" key="14">
    <source>
        <dbReference type="EMBL" id="MEJ5975408.1"/>
    </source>
</evidence>
<comment type="caution">
    <text evidence="14">The sequence shown here is derived from an EMBL/GenBank/DDBJ whole genome shotgun (WGS) entry which is preliminary data.</text>
</comment>
<evidence type="ECO:0000313" key="15">
    <source>
        <dbReference type="Proteomes" id="UP001361239"/>
    </source>
</evidence>
<dbReference type="InterPro" id="IPR003661">
    <property type="entry name" value="HisK_dim/P_dom"/>
</dbReference>
<dbReference type="Pfam" id="PF13755">
    <property type="entry name" value="Sensor_TM1"/>
    <property type="match status" value="1"/>
</dbReference>
<evidence type="ECO:0000256" key="2">
    <source>
        <dbReference type="ARBA" id="ARBA00004370"/>
    </source>
</evidence>
<name>A0ABU8RQY9_9SPHN</name>
<sequence length="519" mass="57067">MADDADELIPERLFWTRRVSLTSRILAVNVVALVLLAGSVFYLDTYRNRLIAERFGLARAEVQITADALGPLNRTKRKALLLRVGAEQKLRIRLYDRKDKLIADSFELVGPAFTFVDPEKEPWYMHAARGLDRSLDFLVRAPPIPNYEESDKAAGFPEIAEARETKATVMRQRLAPDRTPVITAAAPVGEKGDVLLTTRNSPDITQNIRDARQTLAIIVGAALLVSILLSLFLARTIIQPLRLLVRAAIRVRLGRDRQVVVPRLPERRDEIGMLARSISDMSAALSQRIDGVESFAADVAHEIKNPLASLRSALETLDRVEDAELRRQLLAIASHDVQRIDRLVTEIADASRIDAELSRTTFEPVDMVQLVLGLVTARDSRGVNGETSIEVTHRRAGACVVPGDAARLERVLENLLDNAVSFSPPGATIEVSITGDDERVGIAVSDHGPGIPESEREKVFERFHSLRPAGEDFGSHSGLGLAIARTIVEAHYGTLSAEDRFDGQPGARLVIDLPAWDGA</sequence>
<gene>
    <name evidence="14" type="ORF">WG901_02080</name>
</gene>
<evidence type="ECO:0000256" key="5">
    <source>
        <dbReference type="ARBA" id="ARBA00022679"/>
    </source>
</evidence>
<dbReference type="Pfam" id="PF00512">
    <property type="entry name" value="HisKA"/>
    <property type="match status" value="1"/>
</dbReference>
<reference evidence="14 15" key="1">
    <citation type="submission" date="2024-03" db="EMBL/GenBank/DDBJ databases">
        <authorList>
            <person name="Jo J.-H."/>
        </authorList>
    </citation>
    <scope>NUCLEOTIDE SEQUENCE [LARGE SCALE GENOMIC DNA]</scope>
    <source>
        <strain evidence="14 15">PS1R-30</strain>
    </source>
</reference>
<evidence type="ECO:0000259" key="13">
    <source>
        <dbReference type="PROSITE" id="PS50885"/>
    </source>
</evidence>
<keyword evidence="7" id="KW-0418">Kinase</keyword>
<dbReference type="SUPFAM" id="SSF158472">
    <property type="entry name" value="HAMP domain-like"/>
    <property type="match status" value="1"/>
</dbReference>
<dbReference type="PANTHER" id="PTHR45436">
    <property type="entry name" value="SENSOR HISTIDINE KINASE YKOH"/>
    <property type="match status" value="1"/>
</dbReference>
<dbReference type="InterPro" id="IPR005467">
    <property type="entry name" value="His_kinase_dom"/>
</dbReference>
<evidence type="ECO:0000256" key="11">
    <source>
        <dbReference type="SAM" id="Phobius"/>
    </source>
</evidence>
<feature type="transmembrane region" description="Helical" evidence="11">
    <location>
        <begin position="215"/>
        <end position="234"/>
    </location>
</feature>
<dbReference type="InterPro" id="IPR025908">
    <property type="entry name" value="Sensor_TM1"/>
</dbReference>
<dbReference type="InterPro" id="IPR036890">
    <property type="entry name" value="HATPase_C_sf"/>
</dbReference>
<feature type="transmembrane region" description="Helical" evidence="11">
    <location>
        <begin position="25"/>
        <end position="43"/>
    </location>
</feature>
<organism evidence="14 15">
    <name type="scientific">Novosphingobium anseongense</name>
    <dbReference type="NCBI Taxonomy" id="3133436"/>
    <lineage>
        <taxon>Bacteria</taxon>
        <taxon>Pseudomonadati</taxon>
        <taxon>Pseudomonadota</taxon>
        <taxon>Alphaproteobacteria</taxon>
        <taxon>Sphingomonadales</taxon>
        <taxon>Sphingomonadaceae</taxon>
        <taxon>Novosphingobium</taxon>
    </lineage>
</organism>
<dbReference type="SMART" id="SM00387">
    <property type="entry name" value="HATPase_c"/>
    <property type="match status" value="1"/>
</dbReference>
<dbReference type="SMART" id="SM00304">
    <property type="entry name" value="HAMP"/>
    <property type="match status" value="1"/>
</dbReference>
<feature type="domain" description="Histidine kinase" evidence="12">
    <location>
        <begin position="298"/>
        <end position="517"/>
    </location>
</feature>
<evidence type="ECO:0000256" key="8">
    <source>
        <dbReference type="ARBA" id="ARBA00022989"/>
    </source>
</evidence>
<dbReference type="CDD" id="cd00082">
    <property type="entry name" value="HisKA"/>
    <property type="match status" value="1"/>
</dbReference>
<comment type="subcellular location">
    <subcellularLocation>
        <location evidence="2">Membrane</location>
    </subcellularLocation>
</comment>
<dbReference type="EC" id="2.7.13.3" evidence="3"/>
<keyword evidence="4" id="KW-0597">Phosphoprotein</keyword>
<dbReference type="PROSITE" id="PS50885">
    <property type="entry name" value="HAMP"/>
    <property type="match status" value="1"/>
</dbReference>
<dbReference type="CDD" id="cd06225">
    <property type="entry name" value="HAMP"/>
    <property type="match status" value="1"/>
</dbReference>
<accession>A0ABU8RQY9</accession>
<evidence type="ECO:0000256" key="6">
    <source>
        <dbReference type="ARBA" id="ARBA00022692"/>
    </source>
</evidence>
<keyword evidence="8 11" id="KW-1133">Transmembrane helix</keyword>
<dbReference type="Pfam" id="PF00672">
    <property type="entry name" value="HAMP"/>
    <property type="match status" value="1"/>
</dbReference>
<comment type="catalytic activity">
    <reaction evidence="1">
        <text>ATP + protein L-histidine = ADP + protein N-phospho-L-histidine.</text>
        <dbReference type="EC" id="2.7.13.3"/>
    </reaction>
</comment>
<dbReference type="Gene3D" id="1.10.287.130">
    <property type="match status" value="1"/>
</dbReference>
<keyword evidence="5" id="KW-0808">Transferase</keyword>
<dbReference type="InterPro" id="IPR036097">
    <property type="entry name" value="HisK_dim/P_sf"/>
</dbReference>
<keyword evidence="15" id="KW-1185">Reference proteome</keyword>
<evidence type="ECO:0000256" key="9">
    <source>
        <dbReference type="ARBA" id="ARBA00023012"/>
    </source>
</evidence>
<evidence type="ECO:0000256" key="1">
    <source>
        <dbReference type="ARBA" id="ARBA00000085"/>
    </source>
</evidence>
<dbReference type="Gene3D" id="3.30.565.10">
    <property type="entry name" value="Histidine kinase-like ATPase, C-terminal domain"/>
    <property type="match status" value="1"/>
</dbReference>